<dbReference type="InterPro" id="IPR005761">
    <property type="entry name" value="UDP-N-AcMur-Glu-dNH2Pim_ligase"/>
</dbReference>
<evidence type="ECO:0000313" key="17">
    <source>
        <dbReference type="Proteomes" id="UP000236604"/>
    </source>
</evidence>
<dbReference type="InterPro" id="IPR035911">
    <property type="entry name" value="MurE/MurF_N"/>
</dbReference>
<dbReference type="InterPro" id="IPR018109">
    <property type="entry name" value="Folylpolyglutamate_synth_CS"/>
</dbReference>
<dbReference type="Gene3D" id="3.40.1390.10">
    <property type="entry name" value="MurE/MurF, N-terminal domain"/>
    <property type="match status" value="1"/>
</dbReference>
<evidence type="ECO:0000259" key="14">
    <source>
        <dbReference type="Pfam" id="PF02875"/>
    </source>
</evidence>
<feature type="domain" description="Mur ligase N-terminal catalytic" evidence="13">
    <location>
        <begin position="34"/>
        <end position="88"/>
    </location>
</feature>
<dbReference type="SUPFAM" id="SSF53623">
    <property type="entry name" value="MurD-like peptide ligases, catalytic domain"/>
    <property type="match status" value="1"/>
</dbReference>
<keyword evidence="9 11" id="KW-0131">Cell cycle</keyword>
<dbReference type="GO" id="GO:0005524">
    <property type="term" value="F:ATP binding"/>
    <property type="evidence" value="ECO:0007669"/>
    <property type="project" value="UniProtKB-UniRule"/>
</dbReference>
<name>A0A2K1PEX9_9BACT</name>
<dbReference type="Proteomes" id="UP000236604">
    <property type="component" value="Unassembled WGS sequence"/>
</dbReference>
<dbReference type="AlphaFoldDB" id="A0A2K1PEX9"/>
<evidence type="ECO:0000259" key="15">
    <source>
        <dbReference type="Pfam" id="PF08245"/>
    </source>
</evidence>
<feature type="domain" description="Mur ligase C-terminal" evidence="14">
    <location>
        <begin position="338"/>
        <end position="466"/>
    </location>
</feature>
<dbReference type="GO" id="GO:0004326">
    <property type="term" value="F:tetrahydrofolylpolyglutamate synthase activity"/>
    <property type="evidence" value="ECO:0007669"/>
    <property type="project" value="InterPro"/>
</dbReference>
<dbReference type="EC" id="6.3.2.-" evidence="11"/>
<evidence type="ECO:0000313" key="16">
    <source>
        <dbReference type="EMBL" id="PNS01350.1"/>
    </source>
</evidence>
<dbReference type="SUPFAM" id="SSF53244">
    <property type="entry name" value="MurD-like peptide ligases, peptide-binding domain"/>
    <property type="match status" value="1"/>
</dbReference>
<keyword evidence="4 11" id="KW-0132">Cell division</keyword>
<dbReference type="Pfam" id="PF01225">
    <property type="entry name" value="Mur_ligase"/>
    <property type="match status" value="1"/>
</dbReference>
<evidence type="ECO:0000256" key="8">
    <source>
        <dbReference type="ARBA" id="ARBA00022984"/>
    </source>
</evidence>
<evidence type="ECO:0000256" key="7">
    <source>
        <dbReference type="ARBA" id="ARBA00022960"/>
    </source>
</evidence>
<protein>
    <recommendedName>
        <fullName evidence="11">UDP-N-acetylmuramyl-tripeptide synthetase</fullName>
        <ecNumber evidence="11">6.3.2.-</ecNumber>
    </recommendedName>
    <alternativeName>
        <fullName evidence="11">UDP-MurNAc-tripeptide synthetase</fullName>
    </alternativeName>
</protein>
<reference evidence="16 17" key="1">
    <citation type="submission" date="2013-12" db="EMBL/GenBank/DDBJ databases">
        <title>Comparative genomics of Petrotoga isolates.</title>
        <authorList>
            <person name="Nesbo C.L."/>
            <person name="Charchuk R."/>
            <person name="Chow K."/>
        </authorList>
    </citation>
    <scope>NUCLEOTIDE SEQUENCE [LARGE SCALE GENOMIC DNA]</scope>
    <source>
        <strain evidence="16 17">DSM 14811</strain>
    </source>
</reference>
<keyword evidence="3 11" id="KW-0436">Ligase</keyword>
<evidence type="ECO:0000256" key="6">
    <source>
        <dbReference type="ARBA" id="ARBA00022840"/>
    </source>
</evidence>
<feature type="binding site" evidence="11">
    <location>
        <position position="187"/>
    </location>
    <ligand>
        <name>UDP-N-acetyl-alpha-D-muramoyl-L-alanyl-D-glutamate</name>
        <dbReference type="ChEBI" id="CHEBI:83900"/>
    </ligand>
</feature>
<dbReference type="GO" id="GO:0071555">
    <property type="term" value="P:cell wall organization"/>
    <property type="evidence" value="ECO:0007669"/>
    <property type="project" value="UniProtKB-KW"/>
</dbReference>
<dbReference type="GO" id="GO:0005737">
    <property type="term" value="C:cytoplasm"/>
    <property type="evidence" value="ECO:0007669"/>
    <property type="project" value="UniProtKB-SubCell"/>
</dbReference>
<dbReference type="InterPro" id="IPR036565">
    <property type="entry name" value="Mur-like_cat_sf"/>
</dbReference>
<proteinExistence type="inferred from homology"/>
<feature type="modified residue" description="N6-carboxylysine" evidence="11">
    <location>
        <position position="227"/>
    </location>
</feature>
<dbReference type="UniPathway" id="UPA00219"/>
<keyword evidence="8 11" id="KW-0573">Peptidoglycan synthesis</keyword>
<keyword evidence="6 11" id="KW-0067">ATP-binding</keyword>
<comment type="subcellular location">
    <subcellularLocation>
        <location evidence="11 12">Cytoplasm</location>
    </subcellularLocation>
</comment>
<gene>
    <name evidence="11" type="primary">murE</name>
    <name evidence="16" type="ORF">X927_00720</name>
</gene>
<dbReference type="Pfam" id="PF08245">
    <property type="entry name" value="Mur_ligase_M"/>
    <property type="match status" value="1"/>
</dbReference>
<evidence type="ECO:0000256" key="9">
    <source>
        <dbReference type="ARBA" id="ARBA00023306"/>
    </source>
</evidence>
<keyword evidence="10 11" id="KW-0961">Cell wall biogenesis/degradation</keyword>
<comment type="PTM">
    <text evidence="11">Carboxylation is probably crucial for Mg(2+) binding and, consequently, for the gamma-phosphate positioning of ATP.</text>
</comment>
<feature type="binding site" evidence="11">
    <location>
        <position position="195"/>
    </location>
    <ligand>
        <name>UDP-N-acetyl-alpha-D-muramoyl-L-alanyl-D-glutamate</name>
        <dbReference type="ChEBI" id="CHEBI:83900"/>
    </ligand>
</feature>
<feature type="domain" description="Mur ligase central" evidence="15">
    <location>
        <begin position="115"/>
        <end position="315"/>
    </location>
</feature>
<keyword evidence="7 11" id="KW-0133">Cell shape</keyword>
<comment type="function">
    <text evidence="11">Catalyzes the addition of an amino acid to the nucleotide precursor UDP-N-acetylmuramoyl-L-alanyl-D-glutamate (UMAG) in the biosynthesis of bacterial cell-wall peptidoglycan.</text>
</comment>
<sequence length="500" mass="56545">MKIPSNELIKLLNGNIKKKVINNEIFNIADIKDNSENVEKDDVFIAFKGSRFDGHDFILSAFDKGASLIIAQNEEKIPTTDSLQYIIVDDIKKAAADLSHKLFDISPDDFKILGVTGTNGKSTTVSLVHHILQKSDKDSTLISTVEIKIKDEVIKEPYNTTPSILELSKILKNSKENNIEFINMEVSSHAIHQRRIEGFKFDIISFTNITRDHLDYHKDFEEYKNIKLSLMNYLKDEGKIIINLDRLNKEDFVKSGKEVITYGFKKNADFVIDNYEQTLQQMKFTITTKENKSFEIRSHLIGKFNVYNITNAFVIATLFGLDPEKIIYPIFTFKGVPGRFQIVPNSQSLGFVAVIDFAHTPDALNEVLKTASSITEGRIITVFGAGGNADQGKRKLMGQVVSENSDVIVLTNDDPKDEDPNQIIEDVSKGIDKDKHFIIIPDRETAIDTALRFANKGDMVIIAGRGHEKYQLFAHGKKVEFNDYEVTKKLIDKIKRSSGR</sequence>
<evidence type="ECO:0000259" key="13">
    <source>
        <dbReference type="Pfam" id="PF01225"/>
    </source>
</evidence>
<comment type="cofactor">
    <cofactor evidence="11">
        <name>Mg(2+)</name>
        <dbReference type="ChEBI" id="CHEBI:18420"/>
    </cofactor>
</comment>
<evidence type="ECO:0000256" key="3">
    <source>
        <dbReference type="ARBA" id="ARBA00022598"/>
    </source>
</evidence>
<dbReference type="InterPro" id="IPR013221">
    <property type="entry name" value="Mur_ligase_cen"/>
</dbReference>
<feature type="binding site" evidence="11">
    <location>
        <position position="193"/>
    </location>
    <ligand>
        <name>UDP-N-acetyl-alpha-D-muramoyl-L-alanyl-D-glutamate</name>
        <dbReference type="ChEBI" id="CHEBI:83900"/>
    </ligand>
</feature>
<dbReference type="GO" id="GO:0008360">
    <property type="term" value="P:regulation of cell shape"/>
    <property type="evidence" value="ECO:0007669"/>
    <property type="project" value="UniProtKB-KW"/>
</dbReference>
<dbReference type="NCBIfam" id="NF001126">
    <property type="entry name" value="PRK00139.1-4"/>
    <property type="match status" value="1"/>
</dbReference>
<feature type="binding site" evidence="11">
    <location>
        <position position="35"/>
    </location>
    <ligand>
        <name>UDP-N-acetyl-alpha-D-muramoyl-L-alanyl-D-glutamate</name>
        <dbReference type="ChEBI" id="CHEBI:83900"/>
    </ligand>
</feature>
<dbReference type="PANTHER" id="PTHR23135">
    <property type="entry name" value="MUR LIGASE FAMILY MEMBER"/>
    <property type="match status" value="1"/>
</dbReference>
<organism evidence="16 17">
    <name type="scientific">Petrotoga mexicana DSM 14811</name>
    <dbReference type="NCBI Taxonomy" id="1122954"/>
    <lineage>
        <taxon>Bacteria</taxon>
        <taxon>Thermotogati</taxon>
        <taxon>Thermotogota</taxon>
        <taxon>Thermotogae</taxon>
        <taxon>Petrotogales</taxon>
        <taxon>Petrotogaceae</taxon>
        <taxon>Petrotoga</taxon>
    </lineage>
</organism>
<evidence type="ECO:0000256" key="10">
    <source>
        <dbReference type="ARBA" id="ARBA00023316"/>
    </source>
</evidence>
<feature type="binding site" evidence="11">
    <location>
        <begin position="160"/>
        <end position="161"/>
    </location>
    <ligand>
        <name>UDP-N-acetyl-alpha-D-muramoyl-L-alanyl-D-glutamate</name>
        <dbReference type="ChEBI" id="CHEBI:83900"/>
    </ligand>
</feature>
<keyword evidence="17" id="KW-1185">Reference proteome</keyword>
<comment type="caution">
    <text evidence="11">Lacks conserved residue(s) required for the propagation of feature annotation.</text>
</comment>
<dbReference type="InterPro" id="IPR036615">
    <property type="entry name" value="Mur_ligase_C_dom_sf"/>
</dbReference>
<dbReference type="Pfam" id="PF02875">
    <property type="entry name" value="Mur_ligase_C"/>
    <property type="match status" value="1"/>
</dbReference>
<keyword evidence="11" id="KW-0460">Magnesium</keyword>
<comment type="similarity">
    <text evidence="1 11">Belongs to the MurCDEF family. MurE subfamily.</text>
</comment>
<dbReference type="Gene3D" id="3.40.1190.10">
    <property type="entry name" value="Mur-like, catalytic domain"/>
    <property type="match status" value="1"/>
</dbReference>
<dbReference type="NCBIfam" id="TIGR01085">
    <property type="entry name" value="murE"/>
    <property type="match status" value="1"/>
</dbReference>
<evidence type="ECO:0000256" key="12">
    <source>
        <dbReference type="RuleBase" id="RU004135"/>
    </source>
</evidence>
<keyword evidence="5 11" id="KW-0547">Nucleotide-binding</keyword>
<dbReference type="HAMAP" id="MF_00208">
    <property type="entry name" value="MurE"/>
    <property type="match status" value="1"/>
</dbReference>
<dbReference type="EMBL" id="AZRN01000002">
    <property type="protein sequence ID" value="PNS01350.1"/>
    <property type="molecule type" value="Genomic_DNA"/>
</dbReference>
<accession>A0A2K1PEX9</accession>
<dbReference type="InterPro" id="IPR004101">
    <property type="entry name" value="Mur_ligase_C"/>
</dbReference>
<dbReference type="PROSITE" id="PS01011">
    <property type="entry name" value="FOLYLPOLYGLU_SYNT_1"/>
    <property type="match status" value="1"/>
</dbReference>
<evidence type="ECO:0000256" key="1">
    <source>
        <dbReference type="ARBA" id="ARBA00005898"/>
    </source>
</evidence>
<dbReference type="GO" id="GO:0009252">
    <property type="term" value="P:peptidoglycan biosynthetic process"/>
    <property type="evidence" value="ECO:0007669"/>
    <property type="project" value="UniProtKB-UniRule"/>
</dbReference>
<dbReference type="SUPFAM" id="SSF63418">
    <property type="entry name" value="MurE/MurF N-terminal domain"/>
    <property type="match status" value="1"/>
</dbReference>
<comment type="pathway">
    <text evidence="11 12">Cell wall biogenesis; peptidoglycan biosynthesis.</text>
</comment>
<evidence type="ECO:0000256" key="2">
    <source>
        <dbReference type="ARBA" id="ARBA00022490"/>
    </source>
</evidence>
<evidence type="ECO:0000256" key="11">
    <source>
        <dbReference type="HAMAP-Rule" id="MF_00208"/>
    </source>
</evidence>
<keyword evidence="2 11" id="KW-0963">Cytoplasm</keyword>
<dbReference type="Gene3D" id="3.90.190.20">
    <property type="entry name" value="Mur ligase, C-terminal domain"/>
    <property type="match status" value="1"/>
</dbReference>
<dbReference type="PANTHER" id="PTHR23135:SF4">
    <property type="entry name" value="UDP-N-ACETYLMURAMOYL-L-ALANYL-D-GLUTAMATE--2,6-DIAMINOPIMELATE LIGASE MURE HOMOLOG, CHLOROPLASTIC"/>
    <property type="match status" value="1"/>
</dbReference>
<dbReference type="GO" id="GO:0000287">
    <property type="term" value="F:magnesium ion binding"/>
    <property type="evidence" value="ECO:0007669"/>
    <property type="project" value="UniProtKB-UniRule"/>
</dbReference>
<dbReference type="RefSeq" id="WP_103076204.1">
    <property type="nucleotide sequence ID" value="NZ_AZRN01000002.1"/>
</dbReference>
<dbReference type="GO" id="GO:0051301">
    <property type="term" value="P:cell division"/>
    <property type="evidence" value="ECO:0007669"/>
    <property type="project" value="UniProtKB-KW"/>
</dbReference>
<dbReference type="InterPro" id="IPR000713">
    <property type="entry name" value="Mur_ligase_N"/>
</dbReference>
<evidence type="ECO:0000256" key="4">
    <source>
        <dbReference type="ARBA" id="ARBA00022618"/>
    </source>
</evidence>
<evidence type="ECO:0000256" key="5">
    <source>
        <dbReference type="ARBA" id="ARBA00022741"/>
    </source>
</evidence>
<feature type="binding site" evidence="11">
    <location>
        <begin position="117"/>
        <end position="123"/>
    </location>
    <ligand>
        <name>ATP</name>
        <dbReference type="ChEBI" id="CHEBI:30616"/>
    </ligand>
</feature>
<comment type="caution">
    <text evidence="16">The sequence shown here is derived from an EMBL/GenBank/DDBJ whole genome shotgun (WGS) entry which is preliminary data.</text>
</comment>